<feature type="coiled-coil region" evidence="1">
    <location>
        <begin position="54"/>
        <end position="91"/>
    </location>
</feature>
<keyword evidence="4" id="KW-0489">Methyltransferase</keyword>
<keyword evidence="3" id="KW-0812">Transmembrane</keyword>
<dbReference type="GO" id="GO:0032259">
    <property type="term" value="P:methylation"/>
    <property type="evidence" value="ECO:0007669"/>
    <property type="project" value="UniProtKB-KW"/>
</dbReference>
<sequence length="344" mass="38448">MEPSSKPQPEKKPAPKIEQNKSEKTNKAFPVKLVLLVIVAILITLPGAGALWLISQQEEKLLEVESRLDEIADLKTDISQLSNAQSQLKDQLSTFNQTQLEQGDALTKLQNQSPLSSDEIELEWALAEIKYLLNLANQRALLASDVSGAQLALSLADQQIREIGDYRMQPLRELIAEEELALKAAGDTDVAGIAADMLGLIKAIDNLRVVSGPKQTFNSQTDAQEMDQSAWREAVSEIWTQLRSLVVIRQQQDAPAAVLMPEQRYFLYQNLRLQMETARFAALSGNQKMFEQSLQSAISWLEQYFVGDHRDAMLESLQNMQSQAISIETPDISGSLRWLKGFEP</sequence>
<evidence type="ECO:0000256" key="1">
    <source>
        <dbReference type="SAM" id="Coils"/>
    </source>
</evidence>
<evidence type="ECO:0000313" key="4">
    <source>
        <dbReference type="EMBL" id="ODN68202.1"/>
    </source>
</evidence>
<dbReference type="PATRIC" id="fig|291169.3.peg.177"/>
<dbReference type="PANTHER" id="PTHR38043:SF1">
    <property type="entry name" value="PROTEIN HEMX"/>
    <property type="match status" value="1"/>
</dbReference>
<dbReference type="RefSeq" id="WP_069294777.1">
    <property type="nucleotide sequence ID" value="NZ_MCRI01000001.1"/>
</dbReference>
<dbReference type="EMBL" id="MCRI01000001">
    <property type="protein sequence ID" value="ODN68202.1"/>
    <property type="molecule type" value="Genomic_DNA"/>
</dbReference>
<keyword evidence="5" id="KW-1185">Reference proteome</keyword>
<feature type="region of interest" description="Disordered" evidence="2">
    <location>
        <begin position="1"/>
        <end position="23"/>
    </location>
</feature>
<evidence type="ECO:0000256" key="3">
    <source>
        <dbReference type="SAM" id="Phobius"/>
    </source>
</evidence>
<organism evidence="4 5">
    <name type="scientific">Methylophaga muralis</name>
    <dbReference type="NCBI Taxonomy" id="291169"/>
    <lineage>
        <taxon>Bacteria</taxon>
        <taxon>Pseudomonadati</taxon>
        <taxon>Pseudomonadota</taxon>
        <taxon>Gammaproteobacteria</taxon>
        <taxon>Thiotrichales</taxon>
        <taxon>Piscirickettsiaceae</taxon>
        <taxon>Methylophaga</taxon>
    </lineage>
</organism>
<dbReference type="EC" id="2.1.1.107" evidence="4"/>
<keyword evidence="3" id="KW-1133">Transmembrane helix</keyword>
<comment type="caution">
    <text evidence="4">The sequence shown here is derived from an EMBL/GenBank/DDBJ whole genome shotgun (WGS) entry which is preliminary data.</text>
</comment>
<keyword evidence="3" id="KW-0472">Membrane</keyword>
<name>A0A1E3GVW4_9GAMM</name>
<dbReference type="AlphaFoldDB" id="A0A1E3GVW4"/>
<feature type="transmembrane region" description="Helical" evidence="3">
    <location>
        <begin position="33"/>
        <end position="54"/>
    </location>
</feature>
<accession>A0A1E3GVW4</accession>
<evidence type="ECO:0000313" key="5">
    <source>
        <dbReference type="Proteomes" id="UP000094379"/>
    </source>
</evidence>
<dbReference type="PANTHER" id="PTHR38043">
    <property type="entry name" value="PROTEIN HEMX"/>
    <property type="match status" value="1"/>
</dbReference>
<evidence type="ECO:0000256" key="2">
    <source>
        <dbReference type="SAM" id="MobiDB-lite"/>
    </source>
</evidence>
<gene>
    <name evidence="4" type="primary">hemX</name>
    <name evidence="4" type="ORF">A9E74_00174</name>
</gene>
<protein>
    <submittedName>
        <fullName evidence="4">Putative uroporphyrinogen-III C-methyltransferase</fullName>
        <ecNumber evidence="4">2.1.1.107</ecNumber>
    </submittedName>
</protein>
<feature type="compositionally biased region" description="Basic and acidic residues" evidence="2">
    <location>
        <begin position="8"/>
        <end position="23"/>
    </location>
</feature>
<keyword evidence="4" id="KW-0808">Transferase</keyword>
<proteinExistence type="predicted"/>
<dbReference type="InterPro" id="IPR007470">
    <property type="entry name" value="HemX"/>
</dbReference>
<dbReference type="Pfam" id="PF04375">
    <property type="entry name" value="HemX"/>
    <property type="match status" value="1"/>
</dbReference>
<reference evidence="4 5" key="1">
    <citation type="submission" date="2016-07" db="EMBL/GenBank/DDBJ databases">
        <title>Draft Genome Sequence of Methylophaga muralis Bur 1.</title>
        <authorList>
            <person name="Vasilenko O.V."/>
            <person name="Doronina N.V."/>
            <person name="Shmareva M.N."/>
            <person name="Tarlachkov S.V."/>
            <person name="Mustakhimov I."/>
            <person name="Trotsenko Y.A."/>
        </authorList>
    </citation>
    <scope>NUCLEOTIDE SEQUENCE [LARGE SCALE GENOMIC DNA]</scope>
    <source>
        <strain evidence="4 5">Bur 1</strain>
    </source>
</reference>
<keyword evidence="1" id="KW-0175">Coiled coil</keyword>
<dbReference type="GO" id="GO:0004851">
    <property type="term" value="F:uroporphyrin-III C-methyltransferase activity"/>
    <property type="evidence" value="ECO:0007669"/>
    <property type="project" value="UniProtKB-EC"/>
</dbReference>
<dbReference type="STRING" id="291169.A9E74_00174"/>
<dbReference type="Proteomes" id="UP000094379">
    <property type="component" value="Unassembled WGS sequence"/>
</dbReference>